<gene>
    <name evidence="1" type="ORF">CA13_35520</name>
</gene>
<comment type="caution">
    <text evidence="1">The sequence shown here is derived from an EMBL/GenBank/DDBJ whole genome shotgun (WGS) entry which is preliminary data.</text>
</comment>
<organism evidence="1 2">
    <name type="scientific">Novipirellula herctigrandis</name>
    <dbReference type="NCBI Taxonomy" id="2527986"/>
    <lineage>
        <taxon>Bacteria</taxon>
        <taxon>Pseudomonadati</taxon>
        <taxon>Planctomycetota</taxon>
        <taxon>Planctomycetia</taxon>
        <taxon>Pirellulales</taxon>
        <taxon>Pirellulaceae</taxon>
        <taxon>Novipirellula</taxon>
    </lineage>
</organism>
<reference evidence="1 2" key="1">
    <citation type="submission" date="2019-02" db="EMBL/GenBank/DDBJ databases">
        <title>Deep-cultivation of Planctomycetes and their phenomic and genomic characterization uncovers novel biology.</title>
        <authorList>
            <person name="Wiegand S."/>
            <person name="Jogler M."/>
            <person name="Boedeker C."/>
            <person name="Pinto D."/>
            <person name="Vollmers J."/>
            <person name="Rivas-Marin E."/>
            <person name="Kohn T."/>
            <person name="Peeters S.H."/>
            <person name="Heuer A."/>
            <person name="Rast P."/>
            <person name="Oberbeckmann S."/>
            <person name="Bunk B."/>
            <person name="Jeske O."/>
            <person name="Meyerdierks A."/>
            <person name="Storesund J.E."/>
            <person name="Kallscheuer N."/>
            <person name="Luecker S."/>
            <person name="Lage O.M."/>
            <person name="Pohl T."/>
            <person name="Merkel B.J."/>
            <person name="Hornburger P."/>
            <person name="Mueller R.-W."/>
            <person name="Bruemmer F."/>
            <person name="Labrenz M."/>
            <person name="Spormann A.M."/>
            <person name="Op Den Camp H."/>
            <person name="Overmann J."/>
            <person name="Amann R."/>
            <person name="Jetten M.S.M."/>
            <person name="Mascher T."/>
            <person name="Medema M.H."/>
            <person name="Devos D.P."/>
            <person name="Kaster A.-K."/>
            <person name="Ovreas L."/>
            <person name="Rohde M."/>
            <person name="Galperin M.Y."/>
            <person name="Jogler C."/>
        </authorList>
    </citation>
    <scope>NUCLEOTIDE SEQUENCE [LARGE SCALE GENOMIC DNA]</scope>
    <source>
        <strain evidence="1 2">CA13</strain>
    </source>
</reference>
<evidence type="ECO:0000313" key="1">
    <source>
        <dbReference type="EMBL" id="TWT82092.1"/>
    </source>
</evidence>
<dbReference type="AlphaFoldDB" id="A0A5C5Z3Y7"/>
<dbReference type="RefSeq" id="WP_146398374.1">
    <property type="nucleotide sequence ID" value="NZ_SJPJ01000001.1"/>
</dbReference>
<dbReference type="Proteomes" id="UP000315010">
    <property type="component" value="Unassembled WGS sequence"/>
</dbReference>
<sequence length="113" mass="12256">MAAERLAGYFHADGRIEQLAGSPDRHHGPFPRALNLSGLCRLLVVGANRFFPVCSQKLHPFASGGKLLNHRRPHELGLVTAKRLPDVIAVFSSRLLPAFSGRELLTTTGSSDS</sequence>
<keyword evidence="2" id="KW-1185">Reference proteome</keyword>
<dbReference type="OrthoDB" id="506370at2"/>
<name>A0A5C5Z3Y7_9BACT</name>
<accession>A0A5C5Z3Y7</accession>
<evidence type="ECO:0000313" key="2">
    <source>
        <dbReference type="Proteomes" id="UP000315010"/>
    </source>
</evidence>
<dbReference type="EMBL" id="SJPJ01000001">
    <property type="protein sequence ID" value="TWT82092.1"/>
    <property type="molecule type" value="Genomic_DNA"/>
</dbReference>
<proteinExistence type="predicted"/>
<protein>
    <submittedName>
        <fullName evidence="1">Uncharacterized protein</fullName>
    </submittedName>
</protein>